<evidence type="ECO:0000256" key="10">
    <source>
        <dbReference type="SAM" id="MobiDB-lite"/>
    </source>
</evidence>
<evidence type="ECO:0000256" key="3">
    <source>
        <dbReference type="ARBA" id="ARBA00022448"/>
    </source>
</evidence>
<name>A0ABW3UA96_9GAMM</name>
<keyword evidence="5" id="KW-0997">Cell inner membrane</keyword>
<keyword evidence="4" id="KW-1003">Cell membrane</keyword>
<feature type="compositionally biased region" description="Polar residues" evidence="10">
    <location>
        <begin position="79"/>
        <end position="88"/>
    </location>
</feature>
<evidence type="ECO:0000313" key="12">
    <source>
        <dbReference type="EMBL" id="MFD1217460.1"/>
    </source>
</evidence>
<keyword evidence="3" id="KW-0813">Transport</keyword>
<keyword evidence="6" id="KW-0812">Transmembrane</keyword>
<keyword evidence="13" id="KW-1185">Reference proteome</keyword>
<keyword evidence="7" id="KW-0653">Protein transport</keyword>
<feature type="domain" description="TonB C-terminal" evidence="11">
    <location>
        <begin position="142"/>
        <end position="231"/>
    </location>
</feature>
<dbReference type="RefSeq" id="WP_230437493.1">
    <property type="nucleotide sequence ID" value="NZ_CP087715.1"/>
</dbReference>
<evidence type="ECO:0000256" key="7">
    <source>
        <dbReference type="ARBA" id="ARBA00022927"/>
    </source>
</evidence>
<reference evidence="13" key="1">
    <citation type="journal article" date="2019" name="Int. J. Syst. Evol. Microbiol.">
        <title>The Global Catalogue of Microorganisms (GCM) 10K type strain sequencing project: providing services to taxonomists for standard genome sequencing and annotation.</title>
        <authorList>
            <consortium name="The Broad Institute Genomics Platform"/>
            <consortium name="The Broad Institute Genome Sequencing Center for Infectious Disease"/>
            <person name="Wu L."/>
            <person name="Ma J."/>
        </authorList>
    </citation>
    <scope>NUCLEOTIDE SEQUENCE [LARGE SCALE GENOMIC DNA]</scope>
    <source>
        <strain evidence="13">CCUG 54356</strain>
    </source>
</reference>
<comment type="subcellular location">
    <subcellularLocation>
        <location evidence="1">Cell inner membrane</location>
        <topology evidence="1">Single-pass membrane protein</topology>
        <orientation evidence="1">Periplasmic side</orientation>
    </subcellularLocation>
</comment>
<keyword evidence="9" id="KW-0472">Membrane</keyword>
<evidence type="ECO:0000256" key="1">
    <source>
        <dbReference type="ARBA" id="ARBA00004383"/>
    </source>
</evidence>
<evidence type="ECO:0000256" key="4">
    <source>
        <dbReference type="ARBA" id="ARBA00022475"/>
    </source>
</evidence>
<gene>
    <name evidence="12" type="ORF">ACFQ2X_12675</name>
</gene>
<dbReference type="InterPro" id="IPR051045">
    <property type="entry name" value="TonB-dependent_transducer"/>
</dbReference>
<comment type="caution">
    <text evidence="12">The sequence shown here is derived from an EMBL/GenBank/DDBJ whole genome shotgun (WGS) entry which is preliminary data.</text>
</comment>
<dbReference type="NCBIfam" id="TIGR01352">
    <property type="entry name" value="tonB_Cterm"/>
    <property type="match status" value="1"/>
</dbReference>
<evidence type="ECO:0000256" key="9">
    <source>
        <dbReference type="ARBA" id="ARBA00023136"/>
    </source>
</evidence>
<evidence type="ECO:0000259" key="11">
    <source>
        <dbReference type="PROSITE" id="PS52015"/>
    </source>
</evidence>
<dbReference type="InterPro" id="IPR006260">
    <property type="entry name" value="TonB/TolA_C"/>
</dbReference>
<dbReference type="PROSITE" id="PS52015">
    <property type="entry name" value="TONB_CTD"/>
    <property type="match status" value="1"/>
</dbReference>
<dbReference type="InterPro" id="IPR037682">
    <property type="entry name" value="TonB_C"/>
</dbReference>
<keyword evidence="8" id="KW-1133">Transmembrane helix</keyword>
<evidence type="ECO:0000256" key="8">
    <source>
        <dbReference type="ARBA" id="ARBA00022989"/>
    </source>
</evidence>
<dbReference type="Proteomes" id="UP001597264">
    <property type="component" value="Unassembled WGS sequence"/>
</dbReference>
<dbReference type="SUPFAM" id="SSF74653">
    <property type="entry name" value="TolA/TonB C-terminal domain"/>
    <property type="match status" value="1"/>
</dbReference>
<evidence type="ECO:0000256" key="6">
    <source>
        <dbReference type="ARBA" id="ARBA00022692"/>
    </source>
</evidence>
<organism evidence="12 13">
    <name type="scientific">Microbulbifer celer</name>
    <dbReference type="NCBI Taxonomy" id="435905"/>
    <lineage>
        <taxon>Bacteria</taxon>
        <taxon>Pseudomonadati</taxon>
        <taxon>Pseudomonadota</taxon>
        <taxon>Gammaproteobacteria</taxon>
        <taxon>Cellvibrionales</taxon>
        <taxon>Microbulbiferaceae</taxon>
        <taxon>Microbulbifer</taxon>
    </lineage>
</organism>
<sequence>MLFISLALHGWLLWAAPAPEMKAPGGAVALKLGQLRLAASHMAAVAPTESALAEPASHAVPEKQQPSEKPKAHKPRQNVVKNQKTAQKQPRKEQPPKSTRPVPPASESVPEADVDPPSDSQSSPAASARQNTQLSVSDEPVLVERPAFASPPAAPAYPELARQRRQQGTVVVEVQLDRNGAQVMRSLLQSSGIDSLDEAALTAVKNWEFLPYRENGRTRLSRVRLPIRFSL</sequence>
<dbReference type="EMBL" id="JBHTLR010000014">
    <property type="protein sequence ID" value="MFD1217460.1"/>
    <property type="molecule type" value="Genomic_DNA"/>
</dbReference>
<accession>A0ABW3UA96</accession>
<proteinExistence type="inferred from homology"/>
<evidence type="ECO:0000313" key="13">
    <source>
        <dbReference type="Proteomes" id="UP001597264"/>
    </source>
</evidence>
<dbReference type="PANTHER" id="PTHR33446">
    <property type="entry name" value="PROTEIN TONB-RELATED"/>
    <property type="match status" value="1"/>
</dbReference>
<dbReference type="Gene3D" id="3.30.1150.10">
    <property type="match status" value="1"/>
</dbReference>
<comment type="similarity">
    <text evidence="2">Belongs to the TonB family.</text>
</comment>
<feature type="region of interest" description="Disordered" evidence="10">
    <location>
        <begin position="49"/>
        <end position="139"/>
    </location>
</feature>
<dbReference type="Pfam" id="PF03544">
    <property type="entry name" value="TonB_C"/>
    <property type="match status" value="1"/>
</dbReference>
<protein>
    <submittedName>
        <fullName evidence="12">TonB family protein</fullName>
    </submittedName>
</protein>
<evidence type="ECO:0000256" key="2">
    <source>
        <dbReference type="ARBA" id="ARBA00006555"/>
    </source>
</evidence>
<feature type="compositionally biased region" description="Low complexity" evidence="10">
    <location>
        <begin position="117"/>
        <end position="128"/>
    </location>
</feature>
<evidence type="ECO:0000256" key="5">
    <source>
        <dbReference type="ARBA" id="ARBA00022519"/>
    </source>
</evidence>
<dbReference type="PANTHER" id="PTHR33446:SF2">
    <property type="entry name" value="PROTEIN TONB"/>
    <property type="match status" value="1"/>
</dbReference>